<gene>
    <name evidence="4" type="ORF">ACFQFQ_00835</name>
</gene>
<reference evidence="5" key="1">
    <citation type="journal article" date="2019" name="Int. J. Syst. Evol. Microbiol.">
        <title>The Global Catalogue of Microorganisms (GCM) 10K type strain sequencing project: providing services to taxonomists for standard genome sequencing and annotation.</title>
        <authorList>
            <consortium name="The Broad Institute Genomics Platform"/>
            <consortium name="The Broad Institute Genome Sequencing Center for Infectious Disease"/>
            <person name="Wu L."/>
            <person name="Ma J."/>
        </authorList>
    </citation>
    <scope>NUCLEOTIDE SEQUENCE [LARGE SCALE GENOMIC DNA]</scope>
    <source>
        <strain evidence="5">CCUG 66188</strain>
    </source>
</reference>
<dbReference type="InterPro" id="IPR020084">
    <property type="entry name" value="NUDIX_hydrolase_CS"/>
</dbReference>
<evidence type="ECO:0000256" key="1">
    <source>
        <dbReference type="ARBA" id="ARBA00001946"/>
    </source>
</evidence>
<protein>
    <submittedName>
        <fullName evidence="4">NUDIX domain-containing protein</fullName>
    </submittedName>
</protein>
<dbReference type="Gene3D" id="3.90.79.10">
    <property type="entry name" value="Nucleoside Triphosphate Pyrophosphohydrolase"/>
    <property type="match status" value="1"/>
</dbReference>
<sequence length="148" mass="16906">MIRRMGMPPQKNRTYRLRPGAYAILPLKSRFLMTAQVTPEIDVQLPGGGIDPGESPMHALHREVMEEIGWRIAAPRRLGAFRRFVFMPEYDLWAEKLCTVYVARPVREIAPPTEPDHVTLVLSASECIENLGNDGDRLMFQRYLALLT</sequence>
<proteinExistence type="predicted"/>
<evidence type="ECO:0000313" key="5">
    <source>
        <dbReference type="Proteomes" id="UP001596353"/>
    </source>
</evidence>
<comment type="caution">
    <text evidence="4">The sequence shown here is derived from an EMBL/GenBank/DDBJ whole genome shotgun (WGS) entry which is preliminary data.</text>
</comment>
<evidence type="ECO:0000256" key="2">
    <source>
        <dbReference type="ARBA" id="ARBA00022801"/>
    </source>
</evidence>
<comment type="cofactor">
    <cofactor evidence="1">
        <name>Mg(2+)</name>
        <dbReference type="ChEBI" id="CHEBI:18420"/>
    </cofactor>
</comment>
<evidence type="ECO:0000313" key="4">
    <source>
        <dbReference type="EMBL" id="MFC6758379.1"/>
    </source>
</evidence>
<organism evidence="4 5">
    <name type="scientific">Sulfitobacter porphyrae</name>
    <dbReference type="NCBI Taxonomy" id="1246864"/>
    <lineage>
        <taxon>Bacteria</taxon>
        <taxon>Pseudomonadati</taxon>
        <taxon>Pseudomonadota</taxon>
        <taxon>Alphaproteobacteria</taxon>
        <taxon>Rhodobacterales</taxon>
        <taxon>Roseobacteraceae</taxon>
        <taxon>Sulfitobacter</taxon>
    </lineage>
</organism>
<dbReference type="Pfam" id="PF00293">
    <property type="entry name" value="NUDIX"/>
    <property type="match status" value="1"/>
</dbReference>
<feature type="domain" description="Nudix hydrolase" evidence="3">
    <location>
        <begin position="14"/>
        <end position="145"/>
    </location>
</feature>
<dbReference type="PROSITE" id="PS51462">
    <property type="entry name" value="NUDIX"/>
    <property type="match status" value="1"/>
</dbReference>
<evidence type="ECO:0000259" key="3">
    <source>
        <dbReference type="PROSITE" id="PS51462"/>
    </source>
</evidence>
<accession>A0ABW2AYH4</accession>
<keyword evidence="2" id="KW-0378">Hydrolase</keyword>
<dbReference type="Proteomes" id="UP001596353">
    <property type="component" value="Unassembled WGS sequence"/>
</dbReference>
<dbReference type="EMBL" id="JBHSWG010000001">
    <property type="protein sequence ID" value="MFC6758379.1"/>
    <property type="molecule type" value="Genomic_DNA"/>
</dbReference>
<dbReference type="InterPro" id="IPR000086">
    <property type="entry name" value="NUDIX_hydrolase_dom"/>
</dbReference>
<dbReference type="SUPFAM" id="SSF55811">
    <property type="entry name" value="Nudix"/>
    <property type="match status" value="1"/>
</dbReference>
<dbReference type="PROSITE" id="PS00893">
    <property type="entry name" value="NUDIX_BOX"/>
    <property type="match status" value="1"/>
</dbReference>
<dbReference type="InterPro" id="IPR015797">
    <property type="entry name" value="NUDIX_hydrolase-like_dom_sf"/>
</dbReference>
<name>A0ABW2AYH4_9RHOB</name>
<keyword evidence="5" id="KW-1185">Reference proteome</keyword>